<dbReference type="Gene3D" id="3.40.630.10">
    <property type="entry name" value="Zn peptidases"/>
    <property type="match status" value="1"/>
</dbReference>
<feature type="region of interest" description="Disordered" evidence="2">
    <location>
        <begin position="223"/>
        <end position="248"/>
    </location>
</feature>
<keyword evidence="4" id="KW-1185">Reference proteome</keyword>
<evidence type="ECO:0000313" key="4">
    <source>
        <dbReference type="Proteomes" id="UP000007875"/>
    </source>
</evidence>
<dbReference type="InterPro" id="IPR050821">
    <property type="entry name" value="Cytosolic_carboxypeptidase"/>
</dbReference>
<reference evidence="3" key="2">
    <citation type="submission" date="2025-08" db="UniProtKB">
        <authorList>
            <consortium name="Ensembl"/>
        </authorList>
    </citation>
    <scope>IDENTIFICATION</scope>
</reference>
<sequence>MFKQIGIANSFTLEATFAGTTCGNKVGRHFNISDFQLVGRSLCESILEYSNTFDNPVKKSKTILQMTTEVMRKQRLSKPVKTSNEINPTLSPRDHHPSNKVQTSHTTPNAQAAKTLPQQYPESATSSNNDGNMQTNIQSKRETNIPSINQPNKTEISDINEDINNTVGTEPQCHRKPNVYTALSEHARTTNEVHIENGAIDEDAALPEYDGYLEMIKNFKLSDLSSESETSFDSDSESEPEVPYESPA</sequence>
<protein>
    <submittedName>
        <fullName evidence="3">Uncharacterized protein</fullName>
    </submittedName>
</protein>
<reference evidence="4" key="1">
    <citation type="submission" date="2003-08" db="EMBL/GenBank/DDBJ databases">
        <authorList>
            <person name="Birren B."/>
            <person name="Nusbaum C."/>
            <person name="Abebe A."/>
            <person name="Abouelleil A."/>
            <person name="Adekoya E."/>
            <person name="Ait-zahra M."/>
            <person name="Allen N."/>
            <person name="Allen T."/>
            <person name="An P."/>
            <person name="Anderson M."/>
            <person name="Anderson S."/>
            <person name="Arachchi H."/>
            <person name="Armbruster J."/>
            <person name="Bachantsang P."/>
            <person name="Baldwin J."/>
            <person name="Barry A."/>
            <person name="Bayul T."/>
            <person name="Blitshsteyn B."/>
            <person name="Bloom T."/>
            <person name="Blye J."/>
            <person name="Boguslavskiy L."/>
            <person name="Borowsky M."/>
            <person name="Boukhgalter B."/>
            <person name="Brunache A."/>
            <person name="Butler J."/>
            <person name="Calixte N."/>
            <person name="Calvo S."/>
            <person name="Camarata J."/>
            <person name="Campo K."/>
            <person name="Chang J."/>
            <person name="Cheshatsang Y."/>
            <person name="Citroen M."/>
            <person name="Collymore A."/>
            <person name="Considine T."/>
            <person name="Cook A."/>
            <person name="Cooke P."/>
            <person name="Corum B."/>
            <person name="Cuomo C."/>
            <person name="David R."/>
            <person name="Dawoe T."/>
            <person name="Degray S."/>
            <person name="Dodge S."/>
            <person name="Dooley K."/>
            <person name="Dorje P."/>
            <person name="Dorjee K."/>
            <person name="Dorris L."/>
            <person name="Duffey N."/>
            <person name="Dupes A."/>
            <person name="Elkins T."/>
            <person name="Engels R."/>
            <person name="Erickson J."/>
            <person name="Farina A."/>
            <person name="Faro S."/>
            <person name="Ferreira P."/>
            <person name="Fischer H."/>
            <person name="Fitzgerald M."/>
            <person name="Foley K."/>
            <person name="Gage D."/>
            <person name="Galagan J."/>
            <person name="Gearin G."/>
            <person name="Gnerre S."/>
            <person name="Gnirke A."/>
            <person name="Goyette A."/>
            <person name="Graham J."/>
            <person name="Grandbois E."/>
            <person name="Gyaltsen K."/>
            <person name="Hafez N."/>
            <person name="Hagopian D."/>
            <person name="Hagos B."/>
            <person name="Hall J."/>
            <person name="Hatcher B."/>
            <person name="Heller A."/>
            <person name="Higgins H."/>
            <person name="Honan T."/>
            <person name="Horn A."/>
            <person name="Houde N."/>
            <person name="Hughes L."/>
            <person name="Hulme W."/>
            <person name="Husby E."/>
            <person name="Iliev I."/>
            <person name="Jaffe D."/>
            <person name="Jones C."/>
            <person name="Kamal M."/>
            <person name="Kamat A."/>
            <person name="Kamvysselis M."/>
            <person name="Karlsson E."/>
            <person name="Kells C."/>
            <person name="Kieu A."/>
            <person name="Kisner P."/>
            <person name="Kodira C."/>
            <person name="Kulbokas E."/>
            <person name="Labutti K."/>
            <person name="Lama D."/>
            <person name="Landers T."/>
            <person name="Leger J."/>
            <person name="Levine S."/>
            <person name="Lewis D."/>
            <person name="Lewis T."/>
            <person name="Lindblad-toh K."/>
            <person name="Liu X."/>
            <person name="Lokyitsang T."/>
            <person name="Lokyitsang Y."/>
            <person name="Lucien O."/>
            <person name="Lui A."/>
            <person name="Ma L.J."/>
            <person name="Mabbitt R."/>
            <person name="Macdonald J."/>
            <person name="Maclean C."/>
            <person name="Major J."/>
            <person name="Manning J."/>
            <person name="Marabella R."/>
            <person name="Maru K."/>
            <person name="Matthews C."/>
            <person name="Mauceli E."/>
            <person name="Mccarthy M."/>
            <person name="Mcdonough S."/>
            <person name="Mcghee T."/>
            <person name="Meldrim J."/>
            <person name="Meneus L."/>
            <person name="Mesirov J."/>
            <person name="Mihalev A."/>
            <person name="Mihova T."/>
            <person name="Mikkelsen T."/>
            <person name="Mlenga V."/>
            <person name="Moru K."/>
            <person name="Mozes J."/>
            <person name="Mulrain L."/>
            <person name="Munson G."/>
            <person name="Naylor J."/>
            <person name="Newes C."/>
            <person name="Nguyen C."/>
            <person name="Nguyen N."/>
            <person name="Nguyen T."/>
            <person name="Nicol R."/>
            <person name="Nielsen C."/>
            <person name="Nizzari M."/>
            <person name="Norbu C."/>
            <person name="Norbu N."/>
            <person name="O'donnell P."/>
            <person name="Okoawo O."/>
            <person name="O'leary S."/>
            <person name="Omotosho B."/>
            <person name="O'neill K."/>
            <person name="Osman S."/>
            <person name="Parker S."/>
            <person name="Perrin D."/>
            <person name="Phunkhang P."/>
            <person name="Piqani B."/>
            <person name="Purcell S."/>
            <person name="Rachupka T."/>
            <person name="Ramasamy U."/>
            <person name="Rameau R."/>
            <person name="Ray V."/>
            <person name="Raymond C."/>
            <person name="Retta R."/>
            <person name="Richardson S."/>
            <person name="Rise C."/>
            <person name="Rodriguez J."/>
            <person name="Rogers J."/>
            <person name="Rogov P."/>
            <person name="Rutman M."/>
            <person name="Schupbach R."/>
            <person name="Seaman C."/>
            <person name="Settipalli S."/>
            <person name="Sharpe T."/>
            <person name="Sheridan J."/>
            <person name="Sherpa N."/>
            <person name="Shi J."/>
            <person name="Smirnov S."/>
            <person name="Smith C."/>
            <person name="Sougnez C."/>
            <person name="Spencer B."/>
            <person name="Stalker J."/>
            <person name="Stange-thomann N."/>
            <person name="Stavropoulos S."/>
            <person name="Stetson K."/>
            <person name="Stone C."/>
            <person name="Stone S."/>
            <person name="Stubbs M."/>
            <person name="Talamas J."/>
            <person name="Tchuinga P."/>
            <person name="Tenzing P."/>
            <person name="Tesfaye S."/>
            <person name="Theodore J."/>
            <person name="Thoulutsang Y."/>
            <person name="Topham K."/>
            <person name="Towey S."/>
            <person name="Tsamla T."/>
            <person name="Tsomo N."/>
            <person name="Vallee D."/>
            <person name="Vassiliev H."/>
            <person name="Venkataraman V."/>
            <person name="Vinson J."/>
            <person name="Vo A."/>
            <person name="Wade C."/>
            <person name="Wang S."/>
            <person name="Wangchuk T."/>
            <person name="Wangdi T."/>
            <person name="Whittaker C."/>
            <person name="Wilkinson J."/>
            <person name="Wu Y."/>
            <person name="Wyman D."/>
            <person name="Yadav S."/>
            <person name="Yang S."/>
            <person name="Yang X."/>
            <person name="Yeager S."/>
            <person name="Yee E."/>
            <person name="Young G."/>
            <person name="Zainoun J."/>
            <person name="Zembeck L."/>
            <person name="Zimmer A."/>
            <person name="Zody M."/>
            <person name="Lander E."/>
        </authorList>
    </citation>
    <scope>NUCLEOTIDE SEQUENCE [LARGE SCALE GENOMIC DNA]</scope>
</reference>
<dbReference type="STRING" id="51511.ENSCSAVP00000003868"/>
<feature type="compositionally biased region" description="Polar residues" evidence="2">
    <location>
        <begin position="99"/>
        <end position="154"/>
    </location>
</feature>
<dbReference type="AlphaFoldDB" id="H2YEX0"/>
<accession>H2YEX0</accession>
<evidence type="ECO:0000256" key="1">
    <source>
        <dbReference type="ARBA" id="ARBA00001947"/>
    </source>
</evidence>
<feature type="compositionally biased region" description="Polar residues" evidence="2">
    <location>
        <begin position="80"/>
        <end position="90"/>
    </location>
</feature>
<evidence type="ECO:0000313" key="3">
    <source>
        <dbReference type="Ensembl" id="ENSCSAVP00000003868.1"/>
    </source>
</evidence>
<comment type="cofactor">
    <cofactor evidence="1">
        <name>Zn(2+)</name>
        <dbReference type="ChEBI" id="CHEBI:29105"/>
    </cofactor>
</comment>
<evidence type="ECO:0000256" key="2">
    <source>
        <dbReference type="SAM" id="MobiDB-lite"/>
    </source>
</evidence>
<feature type="region of interest" description="Disordered" evidence="2">
    <location>
        <begin position="72"/>
        <end position="158"/>
    </location>
</feature>
<dbReference type="eggNOG" id="KOG3641">
    <property type="taxonomic scope" value="Eukaryota"/>
</dbReference>
<dbReference type="PANTHER" id="PTHR12756:SF11">
    <property type="entry name" value="CYTOSOLIC CARBOXYPEPTIDASE 1"/>
    <property type="match status" value="1"/>
</dbReference>
<dbReference type="Proteomes" id="UP000007875">
    <property type="component" value="Unassembled WGS sequence"/>
</dbReference>
<reference evidence="3" key="3">
    <citation type="submission" date="2025-09" db="UniProtKB">
        <authorList>
            <consortium name="Ensembl"/>
        </authorList>
    </citation>
    <scope>IDENTIFICATION</scope>
</reference>
<proteinExistence type="predicted"/>
<dbReference type="PANTHER" id="PTHR12756">
    <property type="entry name" value="CYTOSOLIC CARBOXYPEPTIDASE"/>
    <property type="match status" value="1"/>
</dbReference>
<dbReference type="HOGENOM" id="CLU_1122256_0_0_1"/>
<name>H2YEX0_CIOSA</name>
<organism evidence="3 4">
    <name type="scientific">Ciona savignyi</name>
    <name type="common">Pacific transparent sea squirt</name>
    <dbReference type="NCBI Taxonomy" id="51511"/>
    <lineage>
        <taxon>Eukaryota</taxon>
        <taxon>Metazoa</taxon>
        <taxon>Chordata</taxon>
        <taxon>Tunicata</taxon>
        <taxon>Ascidiacea</taxon>
        <taxon>Phlebobranchia</taxon>
        <taxon>Cionidae</taxon>
        <taxon>Ciona</taxon>
    </lineage>
</organism>
<feature type="compositionally biased region" description="Acidic residues" evidence="2">
    <location>
        <begin position="230"/>
        <end position="242"/>
    </location>
</feature>
<dbReference type="Ensembl" id="ENSCSAVT00000003926.1">
    <property type="protein sequence ID" value="ENSCSAVP00000003868.1"/>
    <property type="gene ID" value="ENSCSAVG00000002282.1"/>
</dbReference>
<dbReference type="InParanoid" id="H2YEX0"/>